<feature type="domain" description="Alpha/beta hydrolase fold-3" evidence="2">
    <location>
        <begin position="136"/>
        <end position="349"/>
    </location>
</feature>
<dbReference type="InterPro" id="IPR029058">
    <property type="entry name" value="AB_hydrolase_fold"/>
</dbReference>
<reference evidence="5 6" key="1">
    <citation type="journal article" date="2015" name="Genome Announc.">
        <title>Expanding the biotechnology potential of lactobacilli through comparative genomics of 213 strains and associated genera.</title>
        <authorList>
            <person name="Sun Z."/>
            <person name="Harris H.M."/>
            <person name="McCann A."/>
            <person name="Guo C."/>
            <person name="Argimon S."/>
            <person name="Zhang W."/>
            <person name="Yang X."/>
            <person name="Jeffery I.B."/>
            <person name="Cooney J.C."/>
            <person name="Kagawa T.F."/>
            <person name="Liu W."/>
            <person name="Song Y."/>
            <person name="Salvetti E."/>
            <person name="Wrobel A."/>
            <person name="Rasinkangas P."/>
            <person name="Parkhill J."/>
            <person name="Rea M.C."/>
            <person name="O'Sullivan O."/>
            <person name="Ritari J."/>
            <person name="Douillard F.P."/>
            <person name="Paul Ross R."/>
            <person name="Yang R."/>
            <person name="Briner A.E."/>
            <person name="Felis G.E."/>
            <person name="de Vos W.M."/>
            <person name="Barrangou R."/>
            <person name="Klaenhammer T.R."/>
            <person name="Caufield P.W."/>
            <person name="Cui Y."/>
            <person name="Zhang H."/>
            <person name="O'Toole P.W."/>
        </authorList>
    </citation>
    <scope>NUCLEOTIDE SEQUENCE [LARGE SCALE GENOMIC DNA]</scope>
    <source>
        <strain evidence="3 6">ATCC BAA-66</strain>
        <strain evidence="4 5">DSM 13344</strain>
    </source>
</reference>
<dbReference type="RefSeq" id="WP_057769053.1">
    <property type="nucleotide sequence ID" value="NZ_JQAT01000002.1"/>
</dbReference>
<dbReference type="Pfam" id="PF07859">
    <property type="entry name" value="Abhydrolase_3"/>
    <property type="match status" value="1"/>
</dbReference>
<dbReference type="AlphaFoldDB" id="A0A0R2G6M4"/>
<sequence>MSNSEIYPRTETYYEKLGRLAKLTQFEKDENGVLSLTKRDPKVPEGQEDPVLKTFQKEYKAPADFHAPKSPVMEKGARPARNETEKKLFAWRDRMNGIGQNIMPLVQTKEIKLLDGLSFTEYIPQLTDLNQPLPAVIYYHGGGFIGGSVYLTQNFSYLLAQRAHARVFALDFRYAPEYSYENTTKETYDALKYLHDHAAELGVDPARITIYGESTGANIAAATIYLDRDTHFAKQQILCYPLVTIDDKQLAELVPQGAGSGAVGASGDFTTLIKTIGTAYTHGQIDKRNELVSPINYSEKTMKQLPRTIIMTDEFDPLHNQGYQFAKKLTEGGVDVHYMYYPGMTHAFLNNVGLYAQAEDFANEVTAWMLGQN</sequence>
<keyword evidence="5" id="KW-1185">Reference proteome</keyword>
<evidence type="ECO:0000313" key="4">
    <source>
        <dbReference type="EMBL" id="KRN32810.1"/>
    </source>
</evidence>
<dbReference type="InterPro" id="IPR013094">
    <property type="entry name" value="AB_hydrolase_3"/>
</dbReference>
<dbReference type="Gene3D" id="3.40.50.1820">
    <property type="entry name" value="alpha/beta hydrolase"/>
    <property type="match status" value="1"/>
</dbReference>
<keyword evidence="1" id="KW-0378">Hydrolase</keyword>
<organism evidence="4 5">
    <name type="scientific">Lactobacillus selangorensis</name>
    <dbReference type="NCBI Taxonomy" id="81857"/>
    <lineage>
        <taxon>Bacteria</taxon>
        <taxon>Bacillati</taxon>
        <taxon>Bacillota</taxon>
        <taxon>Bacilli</taxon>
        <taxon>Lactobacillales</taxon>
        <taxon>Lactobacillaceae</taxon>
        <taxon>Lactobacillus</taxon>
    </lineage>
</organism>
<dbReference type="SUPFAM" id="SSF53474">
    <property type="entry name" value="alpha/beta-Hydrolases"/>
    <property type="match status" value="1"/>
</dbReference>
<dbReference type="GO" id="GO:0016787">
    <property type="term" value="F:hydrolase activity"/>
    <property type="evidence" value="ECO:0007669"/>
    <property type="project" value="UniProtKB-KW"/>
</dbReference>
<dbReference type="Proteomes" id="UP000051645">
    <property type="component" value="Unassembled WGS sequence"/>
</dbReference>
<protein>
    <recommendedName>
        <fullName evidence="2">Alpha/beta hydrolase fold-3 domain-containing protein</fullName>
    </recommendedName>
</protein>
<evidence type="ECO:0000313" key="6">
    <source>
        <dbReference type="Proteomes" id="UP000051751"/>
    </source>
</evidence>
<comment type="caution">
    <text evidence="4">The sequence shown here is derived from an EMBL/GenBank/DDBJ whole genome shotgun (WGS) entry which is preliminary data.</text>
</comment>
<accession>A0A0R2G6M4</accession>
<dbReference type="PATRIC" id="fig|81857.3.peg.990"/>
<evidence type="ECO:0000256" key="1">
    <source>
        <dbReference type="ARBA" id="ARBA00022801"/>
    </source>
</evidence>
<dbReference type="EMBL" id="JQAZ01000002">
    <property type="protein sequence ID" value="KRN32810.1"/>
    <property type="molecule type" value="Genomic_DNA"/>
</dbReference>
<gene>
    <name evidence="3" type="ORF">IV38_GL000985</name>
    <name evidence="4" type="ORF">IV40_GL000868</name>
</gene>
<dbReference type="PANTHER" id="PTHR48081:SF8">
    <property type="entry name" value="ALPHA_BETA HYDROLASE FOLD-3 DOMAIN-CONTAINING PROTEIN-RELATED"/>
    <property type="match status" value="1"/>
</dbReference>
<dbReference type="InterPro" id="IPR050300">
    <property type="entry name" value="GDXG_lipolytic_enzyme"/>
</dbReference>
<dbReference type="OrthoDB" id="9815425at2"/>
<proteinExistence type="predicted"/>
<evidence type="ECO:0000313" key="5">
    <source>
        <dbReference type="Proteomes" id="UP000051645"/>
    </source>
</evidence>
<evidence type="ECO:0000313" key="3">
    <source>
        <dbReference type="EMBL" id="KRN28780.1"/>
    </source>
</evidence>
<dbReference type="PANTHER" id="PTHR48081">
    <property type="entry name" value="AB HYDROLASE SUPERFAMILY PROTEIN C4A8.06C"/>
    <property type="match status" value="1"/>
</dbReference>
<dbReference type="EMBL" id="JQAT01000002">
    <property type="protein sequence ID" value="KRN28780.1"/>
    <property type="molecule type" value="Genomic_DNA"/>
</dbReference>
<dbReference type="Proteomes" id="UP000051751">
    <property type="component" value="Unassembled WGS sequence"/>
</dbReference>
<name>A0A0R2G6M4_9LACO</name>
<dbReference type="STRING" id="81857.IV38_GL000985"/>
<evidence type="ECO:0000259" key="2">
    <source>
        <dbReference type="Pfam" id="PF07859"/>
    </source>
</evidence>